<dbReference type="KEGG" id="serj:SGUI_1821"/>
<evidence type="ECO:0000313" key="2">
    <source>
        <dbReference type="EMBL" id="ANS79217.1"/>
    </source>
</evidence>
<sequence>MPDLLRPALSAFDVVLDTTGHLALLTAAVLYLGYLLTSAVALVLRPRHAPAAQPGDGTSEVTPVAVTGSVPTLSQAASPC</sequence>
<dbReference type="EMBL" id="CP014989">
    <property type="protein sequence ID" value="ANS79217.1"/>
    <property type="molecule type" value="Genomic_DNA"/>
</dbReference>
<proteinExistence type="predicted"/>
<keyword evidence="3" id="KW-1185">Reference proteome</keyword>
<keyword evidence="1" id="KW-0812">Transmembrane</keyword>
<reference evidence="2 3" key="1">
    <citation type="submission" date="2016-03" db="EMBL/GenBank/DDBJ databases">
        <title>Shallow-sea hydrothermal system.</title>
        <authorList>
            <person name="Tang K."/>
        </authorList>
    </citation>
    <scope>NUCLEOTIDE SEQUENCE [LARGE SCALE GENOMIC DNA]</scope>
    <source>
        <strain evidence="2 3">JLT9</strain>
    </source>
</reference>
<organism evidence="2 3">
    <name type="scientific">Serinicoccus hydrothermalis</name>
    <dbReference type="NCBI Taxonomy" id="1758689"/>
    <lineage>
        <taxon>Bacteria</taxon>
        <taxon>Bacillati</taxon>
        <taxon>Actinomycetota</taxon>
        <taxon>Actinomycetes</taxon>
        <taxon>Micrococcales</taxon>
        <taxon>Ornithinimicrobiaceae</taxon>
        <taxon>Serinicoccus</taxon>
    </lineage>
</organism>
<dbReference type="STRING" id="1758689.SGUI_1821"/>
<protein>
    <submittedName>
        <fullName evidence="2">Uncharacterized protein</fullName>
    </submittedName>
</protein>
<accession>A0A1B1NCQ5</accession>
<dbReference type="RefSeq" id="WP_066639139.1">
    <property type="nucleotide sequence ID" value="NZ_CP014989.1"/>
</dbReference>
<name>A0A1B1NCQ5_9MICO</name>
<dbReference type="Proteomes" id="UP000092482">
    <property type="component" value="Chromosome"/>
</dbReference>
<keyword evidence="1" id="KW-1133">Transmembrane helix</keyword>
<gene>
    <name evidence="2" type="ORF">SGUI_1821</name>
</gene>
<dbReference type="AlphaFoldDB" id="A0A1B1NCQ5"/>
<keyword evidence="1" id="KW-0472">Membrane</keyword>
<feature type="transmembrane region" description="Helical" evidence="1">
    <location>
        <begin position="20"/>
        <end position="44"/>
    </location>
</feature>
<dbReference type="OrthoDB" id="9981619at2"/>
<evidence type="ECO:0000256" key="1">
    <source>
        <dbReference type="SAM" id="Phobius"/>
    </source>
</evidence>
<evidence type="ECO:0000313" key="3">
    <source>
        <dbReference type="Proteomes" id="UP000092482"/>
    </source>
</evidence>